<evidence type="ECO:0000259" key="6">
    <source>
        <dbReference type="Pfam" id="PF05199"/>
    </source>
</evidence>
<proteinExistence type="inferred from homology"/>
<evidence type="ECO:0000256" key="1">
    <source>
        <dbReference type="ARBA" id="ARBA00010790"/>
    </source>
</evidence>
<comment type="similarity">
    <text evidence="1">Belongs to the GMC oxidoreductase family.</text>
</comment>
<dbReference type="InterPro" id="IPR036188">
    <property type="entry name" value="FAD/NAD-bd_sf"/>
</dbReference>
<dbReference type="EMBL" id="LJCR01001330">
    <property type="protein sequence ID" value="KPV50551.1"/>
    <property type="molecule type" value="Genomic_DNA"/>
</dbReference>
<evidence type="ECO:0000256" key="2">
    <source>
        <dbReference type="ARBA" id="ARBA00022630"/>
    </source>
</evidence>
<keyword evidence="2" id="KW-0285">Flavoprotein</keyword>
<keyword evidence="3" id="KW-0274">FAD</keyword>
<reference evidence="7 8" key="1">
    <citation type="submission" date="2015-09" db="EMBL/GenBank/DDBJ databases">
        <title>Draft genome sequence of Kouleothrix aurantiaca JCM 19913.</title>
        <authorList>
            <person name="Hemp J."/>
        </authorList>
    </citation>
    <scope>NUCLEOTIDE SEQUENCE [LARGE SCALE GENOMIC DNA]</scope>
    <source>
        <strain evidence="7 8">COM-B</strain>
    </source>
</reference>
<evidence type="ECO:0000256" key="5">
    <source>
        <dbReference type="SAM" id="MobiDB-lite"/>
    </source>
</evidence>
<evidence type="ECO:0000256" key="4">
    <source>
        <dbReference type="ARBA" id="ARBA00023002"/>
    </source>
</evidence>
<organism evidence="7 8">
    <name type="scientific">Kouleothrix aurantiaca</name>
    <dbReference type="NCBI Taxonomy" id="186479"/>
    <lineage>
        <taxon>Bacteria</taxon>
        <taxon>Bacillati</taxon>
        <taxon>Chloroflexota</taxon>
        <taxon>Chloroflexia</taxon>
        <taxon>Chloroflexales</taxon>
        <taxon>Roseiflexineae</taxon>
        <taxon>Roseiflexaceae</taxon>
        <taxon>Kouleothrix</taxon>
    </lineage>
</organism>
<keyword evidence="4" id="KW-0560">Oxidoreductase</keyword>
<dbReference type="Proteomes" id="UP000050509">
    <property type="component" value="Unassembled WGS sequence"/>
</dbReference>
<dbReference type="PANTHER" id="PTHR46056:SF12">
    <property type="entry name" value="LONG-CHAIN-ALCOHOL OXIDASE"/>
    <property type="match status" value="1"/>
</dbReference>
<feature type="region of interest" description="Disordered" evidence="5">
    <location>
        <begin position="21"/>
        <end position="52"/>
    </location>
</feature>
<dbReference type="Gene3D" id="3.50.50.60">
    <property type="entry name" value="FAD/NAD(P)-binding domain"/>
    <property type="match status" value="1"/>
</dbReference>
<name>A0A0P9D5T7_9CHLR</name>
<accession>A0A0P9D5T7</accession>
<comment type="caution">
    <text evidence="7">The sequence shown here is derived from an EMBL/GenBank/DDBJ whole genome shotgun (WGS) entry which is preliminary data.</text>
</comment>
<dbReference type="InterPro" id="IPR007867">
    <property type="entry name" value="GMC_OxRtase_C"/>
</dbReference>
<evidence type="ECO:0000313" key="8">
    <source>
        <dbReference type="Proteomes" id="UP000050509"/>
    </source>
</evidence>
<evidence type="ECO:0000256" key="3">
    <source>
        <dbReference type="ARBA" id="ARBA00022827"/>
    </source>
</evidence>
<sequence length="99" mass="10836">MRTAAFMGERAEEWLRAAGATRTWGKQPRQQLSAGQHQAGTCRMGDDPHSSVTDRWGRVHGHDNLYVADGSLHVTNGGFNPVLTILALAFRNAEHLAQA</sequence>
<dbReference type="Pfam" id="PF05199">
    <property type="entry name" value="GMC_oxred_C"/>
    <property type="match status" value="1"/>
</dbReference>
<dbReference type="PANTHER" id="PTHR46056">
    <property type="entry name" value="LONG-CHAIN-ALCOHOL OXIDASE"/>
    <property type="match status" value="1"/>
</dbReference>
<gene>
    <name evidence="7" type="ORF">SE17_26305</name>
</gene>
<feature type="compositionally biased region" description="Polar residues" evidence="5">
    <location>
        <begin position="28"/>
        <end position="39"/>
    </location>
</feature>
<protein>
    <recommendedName>
        <fullName evidence="6">Glucose-methanol-choline oxidoreductase C-terminal domain-containing protein</fullName>
    </recommendedName>
</protein>
<dbReference type="SUPFAM" id="SSF51905">
    <property type="entry name" value="FAD/NAD(P)-binding domain"/>
    <property type="match status" value="1"/>
</dbReference>
<dbReference type="PATRIC" id="fig|186479.3.peg.1416"/>
<evidence type="ECO:0000313" key="7">
    <source>
        <dbReference type="EMBL" id="KPV50551.1"/>
    </source>
</evidence>
<feature type="domain" description="Glucose-methanol-choline oxidoreductase C-terminal" evidence="6">
    <location>
        <begin position="23"/>
        <end position="89"/>
    </location>
</feature>
<dbReference type="AlphaFoldDB" id="A0A0P9D5T7"/>
<dbReference type="GO" id="GO:0016614">
    <property type="term" value="F:oxidoreductase activity, acting on CH-OH group of donors"/>
    <property type="evidence" value="ECO:0007669"/>
    <property type="project" value="InterPro"/>
</dbReference>
<keyword evidence="8" id="KW-1185">Reference proteome</keyword>